<keyword evidence="12" id="KW-1185">Reference proteome</keyword>
<name>A0ABW4JBR9_9BACL</name>
<proteinExistence type="inferred from homology"/>
<comment type="pathway">
    <text evidence="1 9">Cell wall biogenesis; peptidoglycan biosynthesis.</text>
</comment>
<sequence length="231" mass="26131">MIQSLPKHLRAIWCIFTFIALISWALPVQAQTTLHTTQPSRFELRIDLSSPMLKVYQDGKLYRTFAVALGKPETQTPIGTWHIVQKAENWGKGFGTRWLGLDVSWGTYGIHGTNRPASIGHYSSHGCVRMRNGDVEQLYKMIPIGTPVIITGNPLNHIRKLEYGDIGADVQLVQKQLQRAGYLRDTCDGRFEQSTEFALIFYELTHQLPMDGEVSMEDYDAMGLIHKPTAK</sequence>
<gene>
    <name evidence="11" type="ORF">ACFSB2_03390</name>
</gene>
<dbReference type="InterPro" id="IPR038063">
    <property type="entry name" value="Transpep_catalytic_dom"/>
</dbReference>
<dbReference type="RefSeq" id="WP_377941267.1">
    <property type="nucleotide sequence ID" value="NZ_JBHUCX010000013.1"/>
</dbReference>
<dbReference type="SUPFAM" id="SSF141523">
    <property type="entry name" value="L,D-transpeptidase catalytic domain-like"/>
    <property type="match status" value="1"/>
</dbReference>
<evidence type="ECO:0000256" key="9">
    <source>
        <dbReference type="PROSITE-ProRule" id="PRU01373"/>
    </source>
</evidence>
<dbReference type="InterPro" id="IPR036365">
    <property type="entry name" value="PGBD-like_sf"/>
</dbReference>
<dbReference type="PANTHER" id="PTHR30582">
    <property type="entry name" value="L,D-TRANSPEPTIDASE"/>
    <property type="match status" value="1"/>
</dbReference>
<dbReference type="Proteomes" id="UP001597079">
    <property type="component" value="Unassembled WGS sequence"/>
</dbReference>
<comment type="similarity">
    <text evidence="2">Belongs to the YkuD family.</text>
</comment>
<evidence type="ECO:0000256" key="5">
    <source>
        <dbReference type="ARBA" id="ARBA00022801"/>
    </source>
</evidence>
<dbReference type="Gene3D" id="2.40.440.10">
    <property type="entry name" value="L,D-transpeptidase catalytic domain-like"/>
    <property type="match status" value="1"/>
</dbReference>
<keyword evidence="8 9" id="KW-0961">Cell wall biogenesis/degradation</keyword>
<keyword evidence="6 9" id="KW-0133">Cell shape</keyword>
<dbReference type="SUPFAM" id="SSF47090">
    <property type="entry name" value="PGBD-like"/>
    <property type="match status" value="1"/>
</dbReference>
<dbReference type="PANTHER" id="PTHR30582:SF24">
    <property type="entry name" value="L,D-TRANSPEPTIDASE ERFK_SRFK-RELATED"/>
    <property type="match status" value="1"/>
</dbReference>
<dbReference type="CDD" id="cd16913">
    <property type="entry name" value="YkuD_like"/>
    <property type="match status" value="1"/>
</dbReference>
<dbReference type="Gene3D" id="1.10.101.10">
    <property type="entry name" value="PGBD-like superfamily/PGBD"/>
    <property type="match status" value="1"/>
</dbReference>
<evidence type="ECO:0000256" key="7">
    <source>
        <dbReference type="ARBA" id="ARBA00022984"/>
    </source>
</evidence>
<dbReference type="Pfam" id="PF01471">
    <property type="entry name" value="PG_binding_1"/>
    <property type="match status" value="1"/>
</dbReference>
<comment type="caution">
    <text evidence="11">The sequence shown here is derived from an EMBL/GenBank/DDBJ whole genome shotgun (WGS) entry which is preliminary data.</text>
</comment>
<dbReference type="InterPro" id="IPR050979">
    <property type="entry name" value="LD-transpeptidase"/>
</dbReference>
<evidence type="ECO:0000256" key="6">
    <source>
        <dbReference type="ARBA" id="ARBA00022960"/>
    </source>
</evidence>
<dbReference type="Pfam" id="PF03734">
    <property type="entry name" value="YkuD"/>
    <property type="match status" value="1"/>
</dbReference>
<evidence type="ECO:0000313" key="12">
    <source>
        <dbReference type="Proteomes" id="UP001597079"/>
    </source>
</evidence>
<dbReference type="EMBL" id="JBHUCX010000013">
    <property type="protein sequence ID" value="MFD1673752.1"/>
    <property type="molecule type" value="Genomic_DNA"/>
</dbReference>
<dbReference type="PROSITE" id="PS52029">
    <property type="entry name" value="LD_TPASE"/>
    <property type="match status" value="1"/>
</dbReference>
<dbReference type="InterPro" id="IPR005490">
    <property type="entry name" value="LD_TPept_cat_dom"/>
</dbReference>
<keyword evidence="3" id="KW-0328">Glycosyltransferase</keyword>
<evidence type="ECO:0000313" key="11">
    <source>
        <dbReference type="EMBL" id="MFD1673752.1"/>
    </source>
</evidence>
<reference evidence="12" key="1">
    <citation type="journal article" date="2019" name="Int. J. Syst. Evol. Microbiol.">
        <title>The Global Catalogue of Microorganisms (GCM) 10K type strain sequencing project: providing services to taxonomists for standard genome sequencing and annotation.</title>
        <authorList>
            <consortium name="The Broad Institute Genomics Platform"/>
            <consortium name="The Broad Institute Genome Sequencing Center for Infectious Disease"/>
            <person name="Wu L."/>
            <person name="Ma J."/>
        </authorList>
    </citation>
    <scope>NUCLEOTIDE SEQUENCE [LARGE SCALE GENOMIC DNA]</scope>
    <source>
        <strain evidence="12">CGMCC 1.12286</strain>
    </source>
</reference>
<evidence type="ECO:0000256" key="8">
    <source>
        <dbReference type="ARBA" id="ARBA00023316"/>
    </source>
</evidence>
<feature type="domain" description="L,D-TPase catalytic" evidence="10">
    <location>
        <begin position="42"/>
        <end position="151"/>
    </location>
</feature>
<evidence type="ECO:0000256" key="4">
    <source>
        <dbReference type="ARBA" id="ARBA00022679"/>
    </source>
</evidence>
<dbReference type="InterPro" id="IPR036366">
    <property type="entry name" value="PGBDSf"/>
</dbReference>
<keyword evidence="5" id="KW-0378">Hydrolase</keyword>
<accession>A0ABW4JBR9</accession>
<keyword evidence="4" id="KW-0808">Transferase</keyword>
<keyword evidence="7 9" id="KW-0573">Peptidoglycan synthesis</keyword>
<dbReference type="InterPro" id="IPR002477">
    <property type="entry name" value="Peptidoglycan-bd-like"/>
</dbReference>
<evidence type="ECO:0000259" key="10">
    <source>
        <dbReference type="PROSITE" id="PS52029"/>
    </source>
</evidence>
<evidence type="ECO:0000256" key="3">
    <source>
        <dbReference type="ARBA" id="ARBA00022676"/>
    </source>
</evidence>
<evidence type="ECO:0000256" key="2">
    <source>
        <dbReference type="ARBA" id="ARBA00005992"/>
    </source>
</evidence>
<evidence type="ECO:0000256" key="1">
    <source>
        <dbReference type="ARBA" id="ARBA00004752"/>
    </source>
</evidence>
<feature type="active site" description="Nucleophile" evidence="9">
    <location>
        <position position="127"/>
    </location>
</feature>
<protein>
    <submittedName>
        <fullName evidence="11">L,D-transpeptidase family protein</fullName>
    </submittedName>
</protein>
<organism evidence="11 12">
    <name type="scientific">Alicyclobacillus fodiniaquatilis</name>
    <dbReference type="NCBI Taxonomy" id="1661150"/>
    <lineage>
        <taxon>Bacteria</taxon>
        <taxon>Bacillati</taxon>
        <taxon>Bacillota</taxon>
        <taxon>Bacilli</taxon>
        <taxon>Bacillales</taxon>
        <taxon>Alicyclobacillaceae</taxon>
        <taxon>Alicyclobacillus</taxon>
    </lineage>
</organism>
<feature type="active site" description="Proton donor/acceptor" evidence="9">
    <location>
        <position position="111"/>
    </location>
</feature>